<dbReference type="Gene3D" id="3.30.1360.150">
    <property type="match status" value="1"/>
</dbReference>
<dbReference type="InterPro" id="IPR002591">
    <property type="entry name" value="Phosphodiest/P_Trfase"/>
</dbReference>
<dbReference type="PANTHER" id="PTHR10151:SF120">
    <property type="entry name" value="BIS(5'-ADENOSYL)-TRIPHOSPHATASE"/>
    <property type="match status" value="1"/>
</dbReference>
<dbReference type="GO" id="GO:0004035">
    <property type="term" value="F:alkaline phosphatase activity"/>
    <property type="evidence" value="ECO:0007669"/>
    <property type="project" value="InterPro"/>
</dbReference>
<dbReference type="SUPFAM" id="SSF53649">
    <property type="entry name" value="Alkaline phosphatase-like"/>
    <property type="match status" value="1"/>
</dbReference>
<feature type="signal peptide" evidence="6">
    <location>
        <begin position="1"/>
        <end position="21"/>
    </location>
</feature>
<feature type="active site" description="Phosphothreonine intermediate" evidence="4">
    <location>
        <position position="73"/>
    </location>
</feature>
<protein>
    <submittedName>
        <fullName evidence="7">Phosphodiesterase</fullName>
    </submittedName>
</protein>
<dbReference type="Proteomes" id="UP000182229">
    <property type="component" value="Unassembled WGS sequence"/>
</dbReference>
<dbReference type="Pfam" id="PF01663">
    <property type="entry name" value="Phosphodiest"/>
    <property type="match status" value="1"/>
</dbReference>
<dbReference type="InterPro" id="IPR017850">
    <property type="entry name" value="Alkaline_phosphatase_core_sf"/>
</dbReference>
<evidence type="ECO:0000256" key="4">
    <source>
        <dbReference type="PIRSR" id="PIRSR031924-50"/>
    </source>
</evidence>
<reference evidence="8" key="1">
    <citation type="submission" date="2016-11" db="EMBL/GenBank/DDBJ databases">
        <authorList>
            <person name="Shukria A."/>
            <person name="Stevens D.C."/>
        </authorList>
    </citation>
    <scope>NUCLEOTIDE SEQUENCE [LARGE SCALE GENOMIC DNA]</scope>
    <source>
        <strain evidence="8">Cbfe23</strain>
    </source>
</reference>
<keyword evidence="1 4" id="KW-0597">Phosphoprotein</keyword>
<dbReference type="Gene3D" id="3.40.720.10">
    <property type="entry name" value="Alkaline Phosphatase, subunit A"/>
    <property type="match status" value="1"/>
</dbReference>
<evidence type="ECO:0000256" key="2">
    <source>
        <dbReference type="ARBA" id="ARBA00022723"/>
    </source>
</evidence>
<keyword evidence="8" id="KW-1185">Reference proteome</keyword>
<evidence type="ECO:0000256" key="1">
    <source>
        <dbReference type="ARBA" id="ARBA00022553"/>
    </source>
</evidence>
<dbReference type="PIRSF" id="PIRSF031924">
    <property type="entry name" value="Pi-irrepressible_AP"/>
    <property type="match status" value="1"/>
</dbReference>
<evidence type="ECO:0000256" key="3">
    <source>
        <dbReference type="ARBA" id="ARBA00022729"/>
    </source>
</evidence>
<evidence type="ECO:0000256" key="6">
    <source>
        <dbReference type="SAM" id="SignalP"/>
    </source>
</evidence>
<dbReference type="InterPro" id="IPR026263">
    <property type="entry name" value="Alkaline_phosphatase_prok"/>
</dbReference>
<dbReference type="PANTHER" id="PTHR10151">
    <property type="entry name" value="ECTONUCLEOTIDE PYROPHOSPHATASE/PHOSPHODIESTERASE"/>
    <property type="match status" value="1"/>
</dbReference>
<feature type="binding site" evidence="5">
    <location>
        <begin position="155"/>
        <end position="157"/>
    </location>
    <ligand>
        <name>substrate</name>
    </ligand>
</feature>
<dbReference type="EMBL" id="MPIN01000009">
    <property type="protein sequence ID" value="OJH37063.1"/>
    <property type="molecule type" value="Genomic_DNA"/>
</dbReference>
<name>A0A1L9B4D3_9BACT</name>
<proteinExistence type="predicted"/>
<dbReference type="STRING" id="83449.BON30_31770"/>
<evidence type="ECO:0000313" key="8">
    <source>
        <dbReference type="Proteomes" id="UP000182229"/>
    </source>
</evidence>
<gene>
    <name evidence="7" type="ORF">BON30_31770</name>
</gene>
<sequence length="541" mass="57870">MFRARAPLPLLLLLLALPAWARPPRLTLFITVDAMGTDLLLRTRPRLQGGMGKLIDSGAFYPYARYDYAKPRTAPGHTTLATGANPWRHGIVDNRVIDRATGKPARVFPDAQHPVLEAPLSEDDVSPANILAETLADRLRLATNEQGKAVALSGKARSAIPLAGRLGQAYWFDETVGKFVTGTWYTKELPGWLKNFNAANPPSAWFGKTWEPVRPRTEYLGEDDRPYEGEYYGLGRVFPHPLTGGLTAPGPQSYSAFAISPLSLDLVVRAAGAAIAGEGLGKDEVPDLLAVSFSATDRVYHQYGPSSWEMQDTMFRLDKAVGDLVALAERAAGGRANLLVVLSADHGGAAAPEHWTAQGMEARRVSPKELSKGLTEALRQRFGGDVTATVEELDVYLGGKTLEGGKVDGAAVRRAAADWLGKQPAISLAVASDDLPTLPDMAGLATALRRGYYPGRSGDVLFVVKPFHVMSADTVGSNHGAPYAYDQLVPFVLAGKGVRPGTYTQQISTTDVAPTVAAALEMNLPASAEGHPRSEALGTGR</sequence>
<dbReference type="CDD" id="cd16016">
    <property type="entry name" value="AP-SPAP"/>
    <property type="match status" value="1"/>
</dbReference>
<accession>A0A1L9B4D3</accession>
<feature type="binding site" evidence="5">
    <location>
        <position position="94"/>
    </location>
    <ligand>
        <name>substrate</name>
    </ligand>
</feature>
<dbReference type="RefSeq" id="WP_071902209.1">
    <property type="nucleotide sequence ID" value="NZ_MPIN01000009.1"/>
</dbReference>
<reference evidence="7 8" key="2">
    <citation type="submission" date="2016-12" db="EMBL/GenBank/DDBJ databases">
        <title>Draft Genome Sequence of Cystobacter ferrugineus Strain Cbfe23.</title>
        <authorList>
            <person name="Akbar S."/>
            <person name="Dowd S.E."/>
            <person name="Stevens D.C."/>
        </authorList>
    </citation>
    <scope>NUCLEOTIDE SEQUENCE [LARGE SCALE GENOMIC DNA]</scope>
    <source>
        <strain evidence="7 8">Cbfe23</strain>
    </source>
</reference>
<dbReference type="GO" id="GO:0046872">
    <property type="term" value="F:metal ion binding"/>
    <property type="evidence" value="ECO:0007669"/>
    <property type="project" value="UniProtKB-KW"/>
</dbReference>
<organism evidence="7 8">
    <name type="scientific">Cystobacter ferrugineus</name>
    <dbReference type="NCBI Taxonomy" id="83449"/>
    <lineage>
        <taxon>Bacteria</taxon>
        <taxon>Pseudomonadati</taxon>
        <taxon>Myxococcota</taxon>
        <taxon>Myxococcia</taxon>
        <taxon>Myxococcales</taxon>
        <taxon>Cystobacterineae</taxon>
        <taxon>Archangiaceae</taxon>
        <taxon>Cystobacter</taxon>
    </lineage>
</organism>
<evidence type="ECO:0000313" key="7">
    <source>
        <dbReference type="EMBL" id="OJH37063.1"/>
    </source>
</evidence>
<dbReference type="AlphaFoldDB" id="A0A1L9B4D3"/>
<feature type="chain" id="PRO_5012363439" evidence="6">
    <location>
        <begin position="22"/>
        <end position="541"/>
    </location>
</feature>
<keyword evidence="3 6" id="KW-0732">Signal</keyword>
<comment type="caution">
    <text evidence="7">The sequence shown here is derived from an EMBL/GenBank/DDBJ whole genome shotgun (WGS) entry which is preliminary data.</text>
</comment>
<evidence type="ECO:0000256" key="5">
    <source>
        <dbReference type="PIRSR" id="PIRSR031924-51"/>
    </source>
</evidence>
<keyword evidence="2" id="KW-0479">Metal-binding</keyword>
<dbReference type="OrthoDB" id="9771966at2"/>